<accession>A0ABV4AHV2</accession>
<dbReference type="RefSeq" id="WP_369454480.1">
    <property type="nucleotide sequence ID" value="NZ_JBGCUO010000001.1"/>
</dbReference>
<feature type="transmembrane region" description="Helical" evidence="1">
    <location>
        <begin position="72"/>
        <end position="92"/>
    </location>
</feature>
<keyword evidence="1" id="KW-0472">Membrane</keyword>
<evidence type="ECO:0000313" key="3">
    <source>
        <dbReference type="Proteomes" id="UP001562065"/>
    </source>
</evidence>
<keyword evidence="1" id="KW-0812">Transmembrane</keyword>
<protein>
    <submittedName>
        <fullName evidence="2">Iron uptake protein</fullName>
    </submittedName>
</protein>
<feature type="transmembrane region" description="Helical" evidence="1">
    <location>
        <begin position="50"/>
        <end position="66"/>
    </location>
</feature>
<keyword evidence="1" id="KW-1133">Transmembrane helix</keyword>
<evidence type="ECO:0000256" key="1">
    <source>
        <dbReference type="SAM" id="Phobius"/>
    </source>
</evidence>
<gene>
    <name evidence="2" type="ORF">AB5I84_03610</name>
</gene>
<feature type="transmembrane region" description="Helical" evidence="1">
    <location>
        <begin position="26"/>
        <end position="43"/>
    </location>
</feature>
<comment type="caution">
    <text evidence="2">The sequence shown here is derived from an EMBL/GenBank/DDBJ whole genome shotgun (WGS) entry which is preliminary data.</text>
</comment>
<keyword evidence="3" id="KW-1185">Reference proteome</keyword>
<reference evidence="2 3" key="1">
    <citation type="submission" date="2024-07" db="EMBL/GenBank/DDBJ databases">
        <authorList>
            <person name="Ren Q."/>
        </authorList>
    </citation>
    <scope>NUCLEOTIDE SEQUENCE [LARGE SCALE GENOMIC DNA]</scope>
    <source>
        <strain evidence="2 3">REN37</strain>
    </source>
</reference>
<dbReference type="EMBL" id="JBGCUO010000001">
    <property type="protein sequence ID" value="MEY1661230.1"/>
    <property type="molecule type" value="Genomic_DNA"/>
</dbReference>
<name>A0ABV4AHV2_9GAMM</name>
<evidence type="ECO:0000313" key="2">
    <source>
        <dbReference type="EMBL" id="MEY1661230.1"/>
    </source>
</evidence>
<sequence length="97" mass="10461">MSRFVASLPLLSRSGAAVLGGYAFCWGLIAFGVAAGFTLGMPFHDAERLFSLLALMLYPLLFLWSFSTRHGARLWALLLGGAALMSALASLLQQRLL</sequence>
<organism evidence="2 3">
    <name type="scientific">Isoalcanivorax beigongshangi</name>
    <dbReference type="NCBI Taxonomy" id="3238810"/>
    <lineage>
        <taxon>Bacteria</taxon>
        <taxon>Pseudomonadati</taxon>
        <taxon>Pseudomonadota</taxon>
        <taxon>Gammaproteobacteria</taxon>
        <taxon>Oceanospirillales</taxon>
        <taxon>Alcanivoracaceae</taxon>
        <taxon>Isoalcanivorax</taxon>
    </lineage>
</organism>
<proteinExistence type="predicted"/>
<dbReference type="Proteomes" id="UP001562065">
    <property type="component" value="Unassembled WGS sequence"/>
</dbReference>